<keyword evidence="2" id="KW-0812">Transmembrane</keyword>
<keyword evidence="2" id="KW-0472">Membrane</keyword>
<dbReference type="SUPFAM" id="SSF50685">
    <property type="entry name" value="Barwin-like endoglucanases"/>
    <property type="match status" value="1"/>
</dbReference>
<evidence type="ECO:0008006" key="6">
    <source>
        <dbReference type="Google" id="ProtNLM"/>
    </source>
</evidence>
<dbReference type="InterPro" id="IPR051477">
    <property type="entry name" value="Expansin_CellWall"/>
</dbReference>
<evidence type="ECO:0000256" key="3">
    <source>
        <dbReference type="SAM" id="SignalP"/>
    </source>
</evidence>
<feature type="chain" id="PRO_5005567742" description="RlpA-like protein double-psi beta-barrel domain-containing protein" evidence="3">
    <location>
        <begin position="23"/>
        <end position="176"/>
    </location>
</feature>
<dbReference type="AlphaFoldDB" id="A0A0L6UA78"/>
<comment type="caution">
    <text evidence="4">The sequence shown here is derived from an EMBL/GenBank/DDBJ whole genome shotgun (WGS) entry which is preliminary data.</text>
</comment>
<reference evidence="4 5" key="1">
    <citation type="submission" date="2015-08" db="EMBL/GenBank/DDBJ databases">
        <title>Next Generation Sequencing and Analysis of the Genome of Puccinia sorghi L Schw, the Causal Agent of Maize Common Rust.</title>
        <authorList>
            <person name="Rochi L."/>
            <person name="Burguener G."/>
            <person name="Darino M."/>
            <person name="Turjanski A."/>
            <person name="Kreff E."/>
            <person name="Dieguez M.J."/>
            <person name="Sacco F."/>
        </authorList>
    </citation>
    <scope>NUCLEOTIDE SEQUENCE [LARGE SCALE GENOMIC DNA]</scope>
    <source>
        <strain evidence="4 5">RO10H11247</strain>
    </source>
</reference>
<dbReference type="PANTHER" id="PTHR31836">
    <property type="match status" value="1"/>
</dbReference>
<keyword evidence="5" id="KW-1185">Reference proteome</keyword>
<evidence type="ECO:0000313" key="5">
    <source>
        <dbReference type="Proteomes" id="UP000037035"/>
    </source>
</evidence>
<proteinExistence type="predicted"/>
<name>A0A0L6UA78_9BASI</name>
<dbReference type="PANTHER" id="PTHR31836:SF28">
    <property type="entry name" value="SRCR DOMAIN-CONTAINING PROTEIN-RELATED"/>
    <property type="match status" value="1"/>
</dbReference>
<gene>
    <name evidence="4" type="ORF">VP01_8106g1</name>
</gene>
<dbReference type="InterPro" id="IPR036908">
    <property type="entry name" value="RlpA-like_sf"/>
</dbReference>
<dbReference type="EMBL" id="LAVV01013612">
    <property type="protein sequence ID" value="KNZ45443.1"/>
    <property type="molecule type" value="Genomic_DNA"/>
</dbReference>
<organism evidence="4 5">
    <name type="scientific">Puccinia sorghi</name>
    <dbReference type="NCBI Taxonomy" id="27349"/>
    <lineage>
        <taxon>Eukaryota</taxon>
        <taxon>Fungi</taxon>
        <taxon>Dikarya</taxon>
        <taxon>Basidiomycota</taxon>
        <taxon>Pucciniomycotina</taxon>
        <taxon>Pucciniomycetes</taxon>
        <taxon>Pucciniales</taxon>
        <taxon>Pucciniaceae</taxon>
        <taxon>Puccinia</taxon>
    </lineage>
</organism>
<protein>
    <recommendedName>
        <fullName evidence="6">RlpA-like protein double-psi beta-barrel domain-containing protein</fullName>
    </recommendedName>
</protein>
<accession>A0A0L6UA78</accession>
<keyword evidence="1 3" id="KW-0732">Signal</keyword>
<dbReference type="OrthoDB" id="623670at2759"/>
<feature type="signal peptide" evidence="3">
    <location>
        <begin position="1"/>
        <end position="22"/>
    </location>
</feature>
<dbReference type="Proteomes" id="UP000037035">
    <property type="component" value="Unassembled WGS sequence"/>
</dbReference>
<evidence type="ECO:0000313" key="4">
    <source>
        <dbReference type="EMBL" id="KNZ45443.1"/>
    </source>
</evidence>
<feature type="transmembrane region" description="Helical" evidence="2">
    <location>
        <begin position="132"/>
        <end position="154"/>
    </location>
</feature>
<dbReference type="VEuPathDB" id="FungiDB:VP01_8106g1"/>
<sequence>MAFSTVLLSLAILLTQLQFGSSAQLTPLHLLTKRGHHHSLQKRGDVTFSGRATFYDPGLGACGNTNGPNDFIVALNQDQYQANKWCGKKIKITSGGKSTFATIQDECPGCPFGGLDMTPSLFEFFSSKDAGVFYMASLALVSNIINGLLQMVALMTKPQRPSRLLSPNRIHPHHPR</sequence>
<keyword evidence="2" id="KW-1133">Transmembrane helix</keyword>
<evidence type="ECO:0000256" key="2">
    <source>
        <dbReference type="SAM" id="Phobius"/>
    </source>
</evidence>
<dbReference type="CDD" id="cd22191">
    <property type="entry name" value="DPBB_RlpA_EXP_N-like"/>
    <property type="match status" value="1"/>
</dbReference>
<dbReference type="Gene3D" id="2.40.40.10">
    <property type="entry name" value="RlpA-like domain"/>
    <property type="match status" value="1"/>
</dbReference>
<dbReference type="STRING" id="27349.A0A0L6UA78"/>
<evidence type="ECO:0000256" key="1">
    <source>
        <dbReference type="ARBA" id="ARBA00022729"/>
    </source>
</evidence>